<keyword evidence="3" id="KW-0732">Signal</keyword>
<reference evidence="6" key="1">
    <citation type="submission" date="2021-01" db="EMBL/GenBank/DDBJ databases">
        <title>A chromosome-scale assembly of European eel, Anguilla anguilla.</title>
        <authorList>
            <person name="Henkel C."/>
            <person name="Jong-Raadsen S.A."/>
            <person name="Dufour S."/>
            <person name="Weltzien F.-A."/>
            <person name="Palstra A.P."/>
            <person name="Pelster B."/>
            <person name="Spaink H.P."/>
            <person name="Van Den Thillart G.E."/>
            <person name="Jansen H."/>
            <person name="Zahm M."/>
            <person name="Klopp C."/>
            <person name="Cedric C."/>
            <person name="Louis A."/>
            <person name="Berthelot C."/>
            <person name="Parey E."/>
            <person name="Roest Crollius H."/>
            <person name="Montfort J."/>
            <person name="Robinson-Rechavi M."/>
            <person name="Bucao C."/>
            <person name="Bouchez O."/>
            <person name="Gislard M."/>
            <person name="Lluch J."/>
            <person name="Milhes M."/>
            <person name="Lampietro C."/>
            <person name="Lopez Roques C."/>
            <person name="Donnadieu C."/>
            <person name="Braasch I."/>
            <person name="Desvignes T."/>
            <person name="Postlethwait J."/>
            <person name="Bobe J."/>
            <person name="Guiguen Y."/>
            <person name="Dirks R."/>
        </authorList>
    </citation>
    <scope>NUCLEOTIDE SEQUENCE</scope>
    <source>
        <strain evidence="6">Tag_6206</strain>
        <tissue evidence="6">Liver</tissue>
    </source>
</reference>
<feature type="compositionally biased region" description="Gly residues" evidence="1">
    <location>
        <begin position="419"/>
        <end position="429"/>
    </location>
</feature>
<dbReference type="InterPro" id="IPR050650">
    <property type="entry name" value="Type-II_Cytokine-TF_Rcpt"/>
</dbReference>
<protein>
    <recommendedName>
        <fullName evidence="8">Fibronectin type-III domain-containing protein</fullName>
    </recommendedName>
</protein>
<keyword evidence="7" id="KW-1185">Reference proteome</keyword>
<dbReference type="InterPro" id="IPR036116">
    <property type="entry name" value="FN3_sf"/>
</dbReference>
<dbReference type="GO" id="GO:0005886">
    <property type="term" value="C:plasma membrane"/>
    <property type="evidence" value="ECO:0007669"/>
    <property type="project" value="TreeGrafter"/>
</dbReference>
<evidence type="ECO:0000256" key="3">
    <source>
        <dbReference type="SAM" id="SignalP"/>
    </source>
</evidence>
<evidence type="ECO:0000259" key="5">
    <source>
        <dbReference type="Pfam" id="PF09294"/>
    </source>
</evidence>
<accession>A0A9D3N314</accession>
<evidence type="ECO:0000256" key="2">
    <source>
        <dbReference type="SAM" id="Phobius"/>
    </source>
</evidence>
<feature type="compositionally biased region" description="Low complexity" evidence="1">
    <location>
        <begin position="493"/>
        <end position="506"/>
    </location>
</feature>
<evidence type="ECO:0000259" key="4">
    <source>
        <dbReference type="Pfam" id="PF01108"/>
    </source>
</evidence>
<dbReference type="EMBL" id="JAFIRN010000001">
    <property type="protein sequence ID" value="KAG5857993.1"/>
    <property type="molecule type" value="Genomic_DNA"/>
</dbReference>
<organism evidence="6 7">
    <name type="scientific">Anguilla anguilla</name>
    <name type="common">European freshwater eel</name>
    <name type="synonym">Muraena anguilla</name>
    <dbReference type="NCBI Taxonomy" id="7936"/>
    <lineage>
        <taxon>Eukaryota</taxon>
        <taxon>Metazoa</taxon>
        <taxon>Chordata</taxon>
        <taxon>Craniata</taxon>
        <taxon>Vertebrata</taxon>
        <taxon>Euteleostomi</taxon>
        <taxon>Actinopterygii</taxon>
        <taxon>Neopterygii</taxon>
        <taxon>Teleostei</taxon>
        <taxon>Anguilliformes</taxon>
        <taxon>Anguillidae</taxon>
        <taxon>Anguilla</taxon>
    </lineage>
</organism>
<dbReference type="GO" id="GO:0004896">
    <property type="term" value="F:cytokine receptor activity"/>
    <property type="evidence" value="ECO:0007669"/>
    <property type="project" value="TreeGrafter"/>
</dbReference>
<keyword evidence="2" id="KW-0812">Transmembrane</keyword>
<feature type="compositionally biased region" description="Low complexity" evidence="1">
    <location>
        <begin position="357"/>
        <end position="366"/>
    </location>
</feature>
<keyword evidence="2" id="KW-1133">Transmembrane helix</keyword>
<evidence type="ECO:0008006" key="8">
    <source>
        <dbReference type="Google" id="ProtNLM"/>
    </source>
</evidence>
<feature type="region of interest" description="Disordered" evidence="1">
    <location>
        <begin position="286"/>
        <end position="429"/>
    </location>
</feature>
<sequence length="540" mass="59424">MWRWTVVALALSRVVGVLSVNNTVYLESRDFRHRLHWPGEQDPTVRYSVQYKIYGEEWKDKKECQNITSLSCDLTNELCDIRNYYYGKVTANGVKLGQSARFHPLRSTVLSPPVVTITPSVRSLSLSVTLPSGPDPSQSMADFILPDPISYKANLTYHNKTHKIVIIEMTTNSSEIQFNRLQNNTEYHVSVRYVLPVNKQSEAFQRTVKTLAIPDRTELLAIPALLAACVLLTSSLAFCQMFVRRKSLMPDVLKNLASSGSLPVIRFPAERITTPEVYARVTDVCVDKKPPSAPPRPGGDSYTPQVCDPDEQPWHCKSYSSQQREPDVQSNSRGSSTNYSLVFVQRQDGGVPRRNRTAPPLRAPARAWDRCRRGRRSSPPQMDSSPSTTRRRSPGLWCSPRSGGARRQAGGVQPLHLSPGGGGGGGGGDGARGGCLGGGVLRRRGGRDQLPAQSDCAHCALRQPAELDPQARPRLERSLSRTCPLWLPRERTGSSGSAPSTATGNGPRCGRGRGRGRAAGRVQGYFSQMFSDAWGLSVQE</sequence>
<dbReference type="Pfam" id="PF09294">
    <property type="entry name" value="Interfer-bind"/>
    <property type="match status" value="1"/>
</dbReference>
<dbReference type="InterPro" id="IPR013783">
    <property type="entry name" value="Ig-like_fold"/>
</dbReference>
<feature type="compositionally biased region" description="Polar residues" evidence="1">
    <location>
        <begin position="318"/>
        <end position="340"/>
    </location>
</feature>
<dbReference type="PANTHER" id="PTHR20859">
    <property type="entry name" value="INTERFERON/INTERLEUKIN RECEPTOR"/>
    <property type="match status" value="1"/>
</dbReference>
<comment type="caution">
    <text evidence="6">The sequence shown here is derived from an EMBL/GenBank/DDBJ whole genome shotgun (WGS) entry which is preliminary data.</text>
</comment>
<dbReference type="InterPro" id="IPR003961">
    <property type="entry name" value="FN3_dom"/>
</dbReference>
<dbReference type="Proteomes" id="UP001044222">
    <property type="component" value="Unassembled WGS sequence"/>
</dbReference>
<feature type="signal peptide" evidence="3">
    <location>
        <begin position="1"/>
        <end position="19"/>
    </location>
</feature>
<feature type="region of interest" description="Disordered" evidence="1">
    <location>
        <begin position="487"/>
        <end position="520"/>
    </location>
</feature>
<feature type="domain" description="Interferon/interleukin receptor" evidence="5">
    <location>
        <begin position="108"/>
        <end position="201"/>
    </location>
</feature>
<dbReference type="SUPFAM" id="SSF49265">
    <property type="entry name" value="Fibronectin type III"/>
    <property type="match status" value="2"/>
</dbReference>
<evidence type="ECO:0000256" key="1">
    <source>
        <dbReference type="SAM" id="MobiDB-lite"/>
    </source>
</evidence>
<dbReference type="Gene3D" id="2.60.40.10">
    <property type="entry name" value="Immunoglobulins"/>
    <property type="match status" value="1"/>
</dbReference>
<dbReference type="InterPro" id="IPR015373">
    <property type="entry name" value="Interferon/interleukin_rcp_dom"/>
</dbReference>
<feature type="transmembrane region" description="Helical" evidence="2">
    <location>
        <begin position="219"/>
        <end position="239"/>
    </location>
</feature>
<evidence type="ECO:0000313" key="7">
    <source>
        <dbReference type="Proteomes" id="UP001044222"/>
    </source>
</evidence>
<feature type="chain" id="PRO_5038972840" description="Fibronectin type-III domain-containing protein" evidence="3">
    <location>
        <begin position="20"/>
        <end position="540"/>
    </location>
</feature>
<dbReference type="PANTHER" id="PTHR20859:SF53">
    <property type="entry name" value="INTERLEUKIN-22 RECEPTOR SUBUNIT ALPHA-1"/>
    <property type="match status" value="1"/>
</dbReference>
<evidence type="ECO:0000313" key="6">
    <source>
        <dbReference type="EMBL" id="KAG5857993.1"/>
    </source>
</evidence>
<feature type="domain" description="Fibronectin type-III" evidence="4">
    <location>
        <begin position="9"/>
        <end position="92"/>
    </location>
</feature>
<dbReference type="AlphaFoldDB" id="A0A9D3N314"/>
<gene>
    <name evidence="6" type="ORF">ANANG_G00025380</name>
</gene>
<keyword evidence="2" id="KW-0472">Membrane</keyword>
<name>A0A9D3N314_ANGAN</name>
<dbReference type="Pfam" id="PF01108">
    <property type="entry name" value="Tissue_fac"/>
    <property type="match status" value="1"/>
</dbReference>
<proteinExistence type="predicted"/>